<dbReference type="EMBL" id="FN649741">
    <property type="protein sequence ID" value="CBJ32133.1"/>
    <property type="molecule type" value="Genomic_DNA"/>
</dbReference>
<dbReference type="InterPro" id="IPR050357">
    <property type="entry name" value="Arrestin_domain-protein"/>
</dbReference>
<dbReference type="GO" id="GO:0015031">
    <property type="term" value="P:protein transport"/>
    <property type="evidence" value="ECO:0007669"/>
    <property type="project" value="TreeGrafter"/>
</dbReference>
<protein>
    <recommendedName>
        <fullName evidence="1">Arrestin-like N-terminal domain-containing protein</fullName>
    </recommendedName>
</protein>
<accession>D7FWP5</accession>
<dbReference type="OrthoDB" id="7785529at2759"/>
<evidence type="ECO:0000313" key="3">
    <source>
        <dbReference type="Proteomes" id="UP000002630"/>
    </source>
</evidence>
<sequence length="393" mass="41824">MGIDITISTRQGACYAGDVIEGAVHLNVSAKNEEGSSADELVLRLYGVAKTRVMYDTTNMAHNNSNAQSYTHREMLTEKKEFLSYDVQLAAFGGKAASGSHSFPFQVMLPPGLPPSMEENGSQGGSCEIFYGFEARLHRPGMLHFDAKGKAKLTVLSKPHEAGAATPVLVGPATQTVKKFCCFKSGSMSIGFQADHSEVGLNETVGLTVVARNDSSAEVKTMHVEIKQVSTWFARGYKESKTRTVAAVVVPGTQLRASEKGNQRGRSSAVIADTARADLQEQLGAGAGTHYDLLVPGNSLLTLQADLIEVKHTLSVMLKTPHCISSPDVWTPLLVHAGTTSAPDGVSGEGLFVPHSGEAIPFATGLDDEGNVKPVSVPQSAVTMEYTNNISKF</sequence>
<reference evidence="2 3" key="1">
    <citation type="journal article" date="2010" name="Nature">
        <title>The Ectocarpus genome and the independent evolution of multicellularity in brown algae.</title>
        <authorList>
            <person name="Cock J.M."/>
            <person name="Sterck L."/>
            <person name="Rouze P."/>
            <person name="Scornet D."/>
            <person name="Allen A.E."/>
            <person name="Amoutzias G."/>
            <person name="Anthouard V."/>
            <person name="Artiguenave F."/>
            <person name="Aury J.M."/>
            <person name="Badger J.H."/>
            <person name="Beszteri B."/>
            <person name="Billiau K."/>
            <person name="Bonnet E."/>
            <person name="Bothwell J.H."/>
            <person name="Bowler C."/>
            <person name="Boyen C."/>
            <person name="Brownlee C."/>
            <person name="Carrano C.J."/>
            <person name="Charrier B."/>
            <person name="Cho G.Y."/>
            <person name="Coelho S.M."/>
            <person name="Collen J."/>
            <person name="Corre E."/>
            <person name="Da Silva C."/>
            <person name="Delage L."/>
            <person name="Delaroque N."/>
            <person name="Dittami S.M."/>
            <person name="Doulbeau S."/>
            <person name="Elias M."/>
            <person name="Farnham G."/>
            <person name="Gachon C.M."/>
            <person name="Gschloessl B."/>
            <person name="Heesch S."/>
            <person name="Jabbari K."/>
            <person name="Jubin C."/>
            <person name="Kawai H."/>
            <person name="Kimura K."/>
            <person name="Kloareg B."/>
            <person name="Kupper F.C."/>
            <person name="Lang D."/>
            <person name="Le Bail A."/>
            <person name="Leblanc C."/>
            <person name="Lerouge P."/>
            <person name="Lohr M."/>
            <person name="Lopez P.J."/>
            <person name="Martens C."/>
            <person name="Maumus F."/>
            <person name="Michel G."/>
            <person name="Miranda-Saavedra D."/>
            <person name="Morales J."/>
            <person name="Moreau H."/>
            <person name="Motomura T."/>
            <person name="Nagasato C."/>
            <person name="Napoli C.A."/>
            <person name="Nelson D.R."/>
            <person name="Nyvall-Collen P."/>
            <person name="Peters A.F."/>
            <person name="Pommier C."/>
            <person name="Potin P."/>
            <person name="Poulain J."/>
            <person name="Quesneville H."/>
            <person name="Read B."/>
            <person name="Rensing S.A."/>
            <person name="Ritter A."/>
            <person name="Rousvoal S."/>
            <person name="Samanta M."/>
            <person name="Samson G."/>
            <person name="Schroeder D.C."/>
            <person name="Segurens B."/>
            <person name="Strittmatter M."/>
            <person name="Tonon T."/>
            <person name="Tregear J.W."/>
            <person name="Valentin K."/>
            <person name="von Dassow P."/>
            <person name="Yamagishi T."/>
            <person name="Van de Peer Y."/>
            <person name="Wincker P."/>
        </authorList>
    </citation>
    <scope>NUCLEOTIDE SEQUENCE [LARGE SCALE GENOMIC DNA]</scope>
    <source>
        <strain evidence="3">Ec32 / CCAP1310/4</strain>
    </source>
</reference>
<dbReference type="InterPro" id="IPR014756">
    <property type="entry name" value="Ig_E-set"/>
</dbReference>
<dbReference type="AlphaFoldDB" id="D7FWP5"/>
<dbReference type="GO" id="GO:0005737">
    <property type="term" value="C:cytoplasm"/>
    <property type="evidence" value="ECO:0007669"/>
    <property type="project" value="TreeGrafter"/>
</dbReference>
<name>D7FWP5_ECTSI</name>
<dbReference type="SUPFAM" id="SSF81296">
    <property type="entry name" value="E set domains"/>
    <property type="match status" value="2"/>
</dbReference>
<proteinExistence type="predicted"/>
<feature type="domain" description="Arrestin-like N-terminal" evidence="1">
    <location>
        <begin position="4"/>
        <end position="158"/>
    </location>
</feature>
<evidence type="ECO:0000259" key="1">
    <source>
        <dbReference type="Pfam" id="PF00339"/>
    </source>
</evidence>
<dbReference type="Gene3D" id="2.60.40.640">
    <property type="match status" value="2"/>
</dbReference>
<gene>
    <name evidence="2" type="ORF">Esi_0309_0039</name>
</gene>
<dbReference type="STRING" id="2880.D7FWP5"/>
<keyword evidence="3" id="KW-1185">Reference proteome</keyword>
<organism evidence="2 3">
    <name type="scientific">Ectocarpus siliculosus</name>
    <name type="common">Brown alga</name>
    <name type="synonym">Conferva siliculosa</name>
    <dbReference type="NCBI Taxonomy" id="2880"/>
    <lineage>
        <taxon>Eukaryota</taxon>
        <taxon>Sar</taxon>
        <taxon>Stramenopiles</taxon>
        <taxon>Ochrophyta</taxon>
        <taxon>PX clade</taxon>
        <taxon>Phaeophyceae</taxon>
        <taxon>Ectocarpales</taxon>
        <taxon>Ectocarpaceae</taxon>
        <taxon>Ectocarpus</taxon>
    </lineage>
</organism>
<dbReference type="EMBL" id="FN648497">
    <property type="protein sequence ID" value="CBJ32133.1"/>
    <property type="molecule type" value="Genomic_DNA"/>
</dbReference>
<dbReference type="Proteomes" id="UP000002630">
    <property type="component" value="Linkage Group LG16"/>
</dbReference>
<dbReference type="InParanoid" id="D7FWP5"/>
<dbReference type="PANTHER" id="PTHR11188:SF17">
    <property type="entry name" value="FI21816P1"/>
    <property type="match status" value="1"/>
</dbReference>
<dbReference type="Pfam" id="PF00339">
    <property type="entry name" value="Arrestin_N"/>
    <property type="match status" value="1"/>
</dbReference>
<dbReference type="InterPro" id="IPR011021">
    <property type="entry name" value="Arrestin-like_N"/>
</dbReference>
<dbReference type="PANTHER" id="PTHR11188">
    <property type="entry name" value="ARRESTIN DOMAIN CONTAINING PROTEIN"/>
    <property type="match status" value="1"/>
</dbReference>
<dbReference type="InterPro" id="IPR014752">
    <property type="entry name" value="Arrestin-like_C"/>
</dbReference>
<evidence type="ECO:0000313" key="2">
    <source>
        <dbReference type="EMBL" id="CBJ32133.1"/>
    </source>
</evidence>